<sequence>MAEALYDAIHGALCEQIGQTAEQPDVGSDDWLVALASGFPVAPLLCRLLLSPPPSKAGRHGPDLILVCSAGAGPGSGAGGTPDAGDALSSATASLALLGAGAPRIVSEAVKPSARQDLYAAHPEDGVPAVAATARVLISDMLSNRVDFSRVRRALILLPARLTDRGGNPGAGGSANSPDDGPAGPRGFGDSDGLAPTDALAVTLLKGRVPLLFLAAHPLALPRLAISLVGPNISLWPRFRQEVQHLLDGESDHPDGSTPAAPVSECLVSPLRGAATAQAHLLELLASSIREVQSRAGRSFSASQLAIGTVFERTFERTLRRVEREMGLPMGRMREFAARDQTGKDGLVQLIDGLRLLRRLLFQLHSEDAVTVYSHMQDMIATGPSWTLSPAFEPLFQALRARVYLPASGALDTPDQATGPYQPASPAGTPEHSEVAALLAAGLRPAFEVDPRWAALRALLAAAQSQPCLVLVRSRRTAMQLYRLLQRDRMADASRGSVHPADLRELEQAWLRYCQRRRLHGQSVVSDVARASSPGATPSPGPTKRPRFETPAQRFRSRAAAASASKSPESPASGPSTSVETPATPGPSGGGTPMTPGDDASSGPVVWLDDEDSPGTGGDDGGILHIDYTYFALVDASRPTVSFVAMLDTTPEAFYEYLLSTTAGGGPHVILYDVELAFLRVVELVAAGARGPQQPAALSGVSLINVQNSALEQQYLSALKVEHAAFSRLIARRTTAPSPAARPLLPLYGDSSAPAARVGLLRSGPTIDPAVALLQPERLAFAGEMPASRYTGLPAGGHGGSREVGPGPRTVIIDVRELRATLPRALLEAGMALRPMQLREADYILGPGFGIERKAPADLRQSIQGGRLAAQLTRMVRAFPEGTFLLLEVGPRGGAGRVTTWVLDRLVEILVHLSRPLVLASGRRTHPVRLVWSRSDRHAAELFAYLKSRVREPDPNRDVPDLERLDGQVSRAADQTGEEEELDREGLQQRQQQEEAEEQQATGNAQRPPGVPGAGAADRQGSQQPPVAPGRWIPNQAAQTRYRLLFPGQPIPPAPSLPGDMVTTIRNIVLE</sequence>
<dbReference type="Gene3D" id="3.40.50.10130">
    <property type="match status" value="1"/>
</dbReference>
<feature type="compositionally biased region" description="Basic and acidic residues" evidence="7">
    <location>
        <begin position="952"/>
        <end position="966"/>
    </location>
</feature>
<dbReference type="PANTHER" id="PTHR10150:SF0">
    <property type="entry name" value="DNA REPAIR ENDONUCLEASE XPF"/>
    <property type="match status" value="1"/>
</dbReference>
<dbReference type="GO" id="GO:0000724">
    <property type="term" value="P:double-strand break repair via homologous recombination"/>
    <property type="evidence" value="ECO:0007669"/>
    <property type="project" value="TreeGrafter"/>
</dbReference>
<dbReference type="InterPro" id="IPR006166">
    <property type="entry name" value="ERCC4_domain"/>
</dbReference>
<dbReference type="GO" id="GO:1901255">
    <property type="term" value="P:nucleotide-excision repair involved in interstrand cross-link repair"/>
    <property type="evidence" value="ECO:0007669"/>
    <property type="project" value="TreeGrafter"/>
</dbReference>
<dbReference type="AlphaFoldDB" id="A0A058ZHE3"/>
<dbReference type="GO" id="GO:0000014">
    <property type="term" value="F:single-stranded DNA endodeoxyribonuclease activity"/>
    <property type="evidence" value="ECO:0007669"/>
    <property type="project" value="TreeGrafter"/>
</dbReference>
<dbReference type="GO" id="GO:0000110">
    <property type="term" value="C:nucleotide-excision repair factor 1 complex"/>
    <property type="evidence" value="ECO:0007669"/>
    <property type="project" value="TreeGrafter"/>
</dbReference>
<evidence type="ECO:0000256" key="3">
    <source>
        <dbReference type="ARBA" id="ARBA00022801"/>
    </source>
</evidence>
<accession>A0A058ZHE3</accession>
<gene>
    <name evidence="9" type="ORF">H696_00920</name>
</gene>
<dbReference type="GeneID" id="20525645"/>
<feature type="domain" description="ERCC4" evidence="8">
    <location>
        <begin position="810"/>
        <end position="891"/>
    </location>
</feature>
<dbReference type="InterPro" id="IPR047520">
    <property type="entry name" value="XPF_nuclease"/>
</dbReference>
<dbReference type="SMART" id="SM00891">
    <property type="entry name" value="ERCC4"/>
    <property type="match status" value="1"/>
</dbReference>
<proteinExistence type="predicted"/>
<dbReference type="RefSeq" id="XP_009493082.1">
    <property type="nucleotide sequence ID" value="XM_009494807.1"/>
</dbReference>
<dbReference type="SUPFAM" id="SSF52980">
    <property type="entry name" value="Restriction endonuclease-like"/>
    <property type="match status" value="1"/>
</dbReference>
<name>A0A058ZHE3_FONAL</name>
<evidence type="ECO:0000256" key="4">
    <source>
        <dbReference type="ARBA" id="ARBA00023125"/>
    </source>
</evidence>
<feature type="region of interest" description="Disordered" evidence="7">
    <location>
        <begin position="525"/>
        <end position="620"/>
    </location>
</feature>
<evidence type="ECO:0000256" key="2">
    <source>
        <dbReference type="ARBA" id="ARBA00022763"/>
    </source>
</evidence>
<dbReference type="GO" id="GO:0003684">
    <property type="term" value="F:damaged DNA binding"/>
    <property type="evidence" value="ECO:0007669"/>
    <property type="project" value="TreeGrafter"/>
</dbReference>
<reference evidence="9" key="1">
    <citation type="submission" date="2013-04" db="EMBL/GenBank/DDBJ databases">
        <title>The Genome Sequence of Fonticula alba ATCC 38817.</title>
        <authorList>
            <consortium name="The Broad Institute Genomics Platform"/>
            <person name="Russ C."/>
            <person name="Cuomo C."/>
            <person name="Burger G."/>
            <person name="Gray M.W."/>
            <person name="Holland P.W.H."/>
            <person name="King N."/>
            <person name="Lang F.B.F."/>
            <person name="Roger A.J."/>
            <person name="Ruiz-Trillo I."/>
            <person name="Brown M."/>
            <person name="Walker B."/>
            <person name="Young S."/>
            <person name="Zeng Q."/>
            <person name="Gargeya S."/>
            <person name="Fitzgerald M."/>
            <person name="Haas B."/>
            <person name="Abouelleil A."/>
            <person name="Allen A.W."/>
            <person name="Alvarado L."/>
            <person name="Arachchi H.M."/>
            <person name="Berlin A.M."/>
            <person name="Chapman S.B."/>
            <person name="Gainer-Dewar J."/>
            <person name="Goldberg J."/>
            <person name="Griggs A."/>
            <person name="Gujja S."/>
            <person name="Hansen M."/>
            <person name="Howarth C."/>
            <person name="Imamovic A."/>
            <person name="Ireland A."/>
            <person name="Larimer J."/>
            <person name="McCowan C."/>
            <person name="Murphy C."/>
            <person name="Pearson M."/>
            <person name="Poon T.W."/>
            <person name="Priest M."/>
            <person name="Roberts A."/>
            <person name="Saif S."/>
            <person name="Shea T."/>
            <person name="Sisk P."/>
            <person name="Sykes S."/>
            <person name="Wortman J."/>
            <person name="Nusbaum C."/>
            <person name="Birren B."/>
        </authorList>
    </citation>
    <scope>NUCLEOTIDE SEQUENCE [LARGE SCALE GENOMIC DNA]</scope>
    <source>
        <strain evidence="9">ATCC 38817</strain>
    </source>
</reference>
<keyword evidence="3" id="KW-0378">Hydrolase</keyword>
<keyword evidence="6" id="KW-0539">Nucleus</keyword>
<feature type="region of interest" description="Disordered" evidence="7">
    <location>
        <begin position="166"/>
        <end position="192"/>
    </location>
</feature>
<dbReference type="STRING" id="691883.A0A058ZHE3"/>
<dbReference type="PANTHER" id="PTHR10150">
    <property type="entry name" value="DNA REPAIR ENDONUCLEASE XPF"/>
    <property type="match status" value="1"/>
</dbReference>
<evidence type="ECO:0000313" key="9">
    <source>
        <dbReference type="EMBL" id="KCV73381.1"/>
    </source>
</evidence>
<dbReference type="Proteomes" id="UP000030693">
    <property type="component" value="Unassembled WGS sequence"/>
</dbReference>
<evidence type="ECO:0000259" key="8">
    <source>
        <dbReference type="SMART" id="SM00891"/>
    </source>
</evidence>
<dbReference type="eggNOG" id="KOG0442">
    <property type="taxonomic scope" value="Eukaryota"/>
</dbReference>
<evidence type="ECO:0000313" key="10">
    <source>
        <dbReference type="Proteomes" id="UP000030693"/>
    </source>
</evidence>
<keyword evidence="5" id="KW-0234">DNA repair</keyword>
<comment type="subcellular location">
    <subcellularLocation>
        <location evidence="1">Nucleus</location>
    </subcellularLocation>
</comment>
<evidence type="ECO:0000256" key="7">
    <source>
        <dbReference type="SAM" id="MobiDB-lite"/>
    </source>
</evidence>
<dbReference type="GO" id="GO:0000712">
    <property type="term" value="P:resolution of meiotic recombination intermediates"/>
    <property type="evidence" value="ECO:0007669"/>
    <property type="project" value="TreeGrafter"/>
</dbReference>
<dbReference type="InterPro" id="IPR011335">
    <property type="entry name" value="Restrct_endonuc-II-like"/>
</dbReference>
<dbReference type="GO" id="GO:0003697">
    <property type="term" value="F:single-stranded DNA binding"/>
    <property type="evidence" value="ECO:0007669"/>
    <property type="project" value="TreeGrafter"/>
</dbReference>
<keyword evidence="2" id="KW-0227">DNA damage</keyword>
<dbReference type="OrthoDB" id="361020at2759"/>
<feature type="compositionally biased region" description="Low complexity" evidence="7">
    <location>
        <begin position="551"/>
        <end position="576"/>
    </location>
</feature>
<organism evidence="9">
    <name type="scientific">Fonticula alba</name>
    <name type="common">Slime mold</name>
    <dbReference type="NCBI Taxonomy" id="691883"/>
    <lineage>
        <taxon>Eukaryota</taxon>
        <taxon>Rotosphaerida</taxon>
        <taxon>Fonticulaceae</taxon>
        <taxon>Fonticula</taxon>
    </lineage>
</organism>
<dbReference type="CDD" id="cd20078">
    <property type="entry name" value="XPF_nuclease_XPF_euk"/>
    <property type="match status" value="1"/>
</dbReference>
<dbReference type="EMBL" id="KB932201">
    <property type="protein sequence ID" value="KCV73381.1"/>
    <property type="molecule type" value="Genomic_DNA"/>
</dbReference>
<keyword evidence="4" id="KW-0238">DNA-binding</keyword>
<dbReference type="Pfam" id="PF02732">
    <property type="entry name" value="ERCC4"/>
    <property type="match status" value="1"/>
</dbReference>
<keyword evidence="10" id="KW-1185">Reference proteome</keyword>
<evidence type="ECO:0000256" key="6">
    <source>
        <dbReference type="ARBA" id="ARBA00023242"/>
    </source>
</evidence>
<feature type="region of interest" description="Disordered" evidence="7">
    <location>
        <begin position="952"/>
        <end position="1035"/>
    </location>
</feature>
<protein>
    <recommendedName>
        <fullName evidence="8">ERCC4 domain-containing protein</fullName>
    </recommendedName>
</protein>
<evidence type="ECO:0000256" key="1">
    <source>
        <dbReference type="ARBA" id="ARBA00004123"/>
    </source>
</evidence>
<evidence type="ECO:0000256" key="5">
    <source>
        <dbReference type="ARBA" id="ARBA00023204"/>
    </source>
</evidence>